<accession>A0A4D6KP21</accession>
<name>A0A4D6KP21_VIGUN</name>
<dbReference type="Proteomes" id="UP000501690">
    <property type="component" value="Linkage Group LG1"/>
</dbReference>
<proteinExistence type="predicted"/>
<evidence type="ECO:0000313" key="2">
    <source>
        <dbReference type="EMBL" id="QCD79302.1"/>
    </source>
</evidence>
<dbReference type="EMBL" id="CP039345">
    <property type="protein sequence ID" value="QCD79302.1"/>
    <property type="molecule type" value="Genomic_DNA"/>
</dbReference>
<gene>
    <name evidence="2" type="ORF">DEO72_LG1g2941</name>
</gene>
<keyword evidence="3" id="KW-1185">Reference proteome</keyword>
<dbReference type="AlphaFoldDB" id="A0A4D6KP21"/>
<feature type="coiled-coil region" evidence="1">
    <location>
        <begin position="36"/>
        <end position="63"/>
    </location>
</feature>
<evidence type="ECO:0000256" key="1">
    <source>
        <dbReference type="SAM" id="Coils"/>
    </source>
</evidence>
<organism evidence="2 3">
    <name type="scientific">Vigna unguiculata</name>
    <name type="common">Cowpea</name>
    <dbReference type="NCBI Taxonomy" id="3917"/>
    <lineage>
        <taxon>Eukaryota</taxon>
        <taxon>Viridiplantae</taxon>
        <taxon>Streptophyta</taxon>
        <taxon>Embryophyta</taxon>
        <taxon>Tracheophyta</taxon>
        <taxon>Spermatophyta</taxon>
        <taxon>Magnoliopsida</taxon>
        <taxon>eudicotyledons</taxon>
        <taxon>Gunneridae</taxon>
        <taxon>Pentapetalae</taxon>
        <taxon>rosids</taxon>
        <taxon>fabids</taxon>
        <taxon>Fabales</taxon>
        <taxon>Fabaceae</taxon>
        <taxon>Papilionoideae</taxon>
        <taxon>50 kb inversion clade</taxon>
        <taxon>NPAAA clade</taxon>
        <taxon>indigoferoid/millettioid clade</taxon>
        <taxon>Phaseoleae</taxon>
        <taxon>Vigna</taxon>
    </lineage>
</organism>
<sequence length="198" mass="22341">MLKDVSEEEALRTAGELTRRLAAIYSEFPRPDRSRMESLEKELAAAKVELREVKALAADLKVQFNRLNDIKAEHAKCADLLKVADDQAKAEQAKAGEAAEELRKLQRRFDDLTLEHMAAAGSASDWQIKAKEFQAELRVANEQVFAQYKAGFQSAVDQAVFYYRCSPDHFDVHMGVVEGKLERVFDRLDEVNDPPANT</sequence>
<evidence type="ECO:0000313" key="3">
    <source>
        <dbReference type="Proteomes" id="UP000501690"/>
    </source>
</evidence>
<protein>
    <submittedName>
        <fullName evidence="2">Uncharacterized protein</fullName>
    </submittedName>
</protein>
<reference evidence="2 3" key="1">
    <citation type="submission" date="2019-04" db="EMBL/GenBank/DDBJ databases">
        <title>An improved genome assembly and genetic linkage map for asparagus bean, Vigna unguiculata ssp. sesquipedialis.</title>
        <authorList>
            <person name="Xia Q."/>
            <person name="Zhang R."/>
            <person name="Dong Y."/>
        </authorList>
    </citation>
    <scope>NUCLEOTIDE SEQUENCE [LARGE SCALE GENOMIC DNA]</scope>
    <source>
        <tissue evidence="2">Leaf</tissue>
    </source>
</reference>
<keyword evidence="1" id="KW-0175">Coiled coil</keyword>
<feature type="coiled-coil region" evidence="1">
    <location>
        <begin position="88"/>
        <end position="143"/>
    </location>
</feature>